<feature type="domain" description="AMP-binding enzyme C-terminal" evidence="7">
    <location>
        <begin position="423"/>
        <end position="498"/>
    </location>
</feature>
<dbReference type="EMBL" id="VITY01000006">
    <property type="protein sequence ID" value="TWB98072.1"/>
    <property type="molecule type" value="Genomic_DNA"/>
</dbReference>
<dbReference type="AlphaFoldDB" id="A0A560LRR1"/>
<dbReference type="InterPro" id="IPR025110">
    <property type="entry name" value="AMP-bd_C"/>
</dbReference>
<evidence type="ECO:0000256" key="4">
    <source>
        <dbReference type="ARBA" id="ARBA00066616"/>
    </source>
</evidence>
<dbReference type="OrthoDB" id="9803968at2"/>
<comment type="catalytic activity">
    <reaction evidence="3">
        <text>3-(methylsulfanyl)propanoate + ATP + CoA = 3-(methylsulfanyl)propanoyl-CoA + AMP + diphosphate</text>
        <dbReference type="Rhea" id="RHEA:43052"/>
        <dbReference type="ChEBI" id="CHEBI:30616"/>
        <dbReference type="ChEBI" id="CHEBI:33019"/>
        <dbReference type="ChEBI" id="CHEBI:49016"/>
        <dbReference type="ChEBI" id="CHEBI:57287"/>
        <dbReference type="ChEBI" id="CHEBI:82815"/>
        <dbReference type="ChEBI" id="CHEBI:456215"/>
        <dbReference type="EC" id="6.2.1.44"/>
    </reaction>
    <physiologicalReaction direction="left-to-right" evidence="3">
        <dbReference type="Rhea" id="RHEA:43053"/>
    </physiologicalReaction>
</comment>
<evidence type="ECO:0000256" key="5">
    <source>
        <dbReference type="ARBA" id="ARBA00067668"/>
    </source>
</evidence>
<proteinExistence type="inferred from homology"/>
<evidence type="ECO:0000313" key="9">
    <source>
        <dbReference type="Proteomes" id="UP000321304"/>
    </source>
</evidence>
<dbReference type="PANTHER" id="PTHR43201">
    <property type="entry name" value="ACYL-COA SYNTHETASE"/>
    <property type="match status" value="1"/>
</dbReference>
<dbReference type="Gene3D" id="3.30.300.30">
    <property type="match status" value="1"/>
</dbReference>
<evidence type="ECO:0000256" key="2">
    <source>
        <dbReference type="ARBA" id="ARBA00022598"/>
    </source>
</evidence>
<dbReference type="FunFam" id="3.30.300.30:FF:000008">
    <property type="entry name" value="2,3-dihydroxybenzoate-AMP ligase"/>
    <property type="match status" value="1"/>
</dbReference>
<evidence type="ECO:0000256" key="1">
    <source>
        <dbReference type="ARBA" id="ARBA00006432"/>
    </source>
</evidence>
<keyword evidence="2" id="KW-0436">Ligase</keyword>
<comment type="similarity">
    <text evidence="1">Belongs to the ATP-dependent AMP-binding enzyme family.</text>
</comment>
<dbReference type="Pfam" id="PF00501">
    <property type="entry name" value="AMP-binding"/>
    <property type="match status" value="1"/>
</dbReference>
<dbReference type="SUPFAM" id="SSF56801">
    <property type="entry name" value="Acetyl-CoA synthetase-like"/>
    <property type="match status" value="1"/>
</dbReference>
<dbReference type="RefSeq" id="WP_146987089.1">
    <property type="nucleotide sequence ID" value="NZ_VITY01000006.1"/>
</dbReference>
<accession>A0A560LRR1</accession>
<dbReference type="EC" id="6.2.1.44" evidence="4"/>
<evidence type="ECO:0000259" key="6">
    <source>
        <dbReference type="Pfam" id="PF00501"/>
    </source>
</evidence>
<dbReference type="InterPro" id="IPR042099">
    <property type="entry name" value="ANL_N_sf"/>
</dbReference>
<dbReference type="InterPro" id="IPR045851">
    <property type="entry name" value="AMP-bd_C_sf"/>
</dbReference>
<comment type="caution">
    <text evidence="8">The sequence shown here is derived from an EMBL/GenBank/DDBJ whole genome shotgun (WGS) entry which is preliminary data.</text>
</comment>
<dbReference type="Gene3D" id="3.40.50.12780">
    <property type="entry name" value="N-terminal domain of ligase-like"/>
    <property type="match status" value="1"/>
</dbReference>
<keyword evidence="9" id="KW-1185">Reference proteome</keyword>
<dbReference type="Proteomes" id="UP000321304">
    <property type="component" value="Unassembled WGS sequence"/>
</dbReference>
<evidence type="ECO:0000259" key="7">
    <source>
        <dbReference type="Pfam" id="PF13193"/>
    </source>
</evidence>
<sequence>MSILPNSVEYWAANRPDDVAFIEGDRRMTWSQLNDAANRVAHGLAARGVVSGDIVVLRTQIRIEWPILSEAIGKLRCSLLGLNWRLTPSETQYVLSNSGAQVVVCDDEDPAALKPAFEGLPIKLAVSIGAASPGFVAFSELLEASAEPALHSTGRPPLILYTSGTTGLPKGVVSVLQPGVQMDARTSEYLSDVASTRRGQPGGVSLLTLPLHHGAGPSQVWGAIQLGNPTVMMRRFDPEAALRLIAQHGVTNWTGVPTMYKRLAALPKDVLDTYDVSSIRALSVGAAPVPYELKRWIIRTFGGGVLGEGYGATEVGMISFLPPEMQELKPGSSGRPHKHVDISIRDTEGRELPRNRSGEIWIRTPVTIRSYLNGKPLGADTRDDDGYFRVGDVGMLDDDGYLFITDRAKDMIIAGGVNIYPAEIEAAILRHPDVQDVAVIGIPDDEFGEQVKAFCELKPGHETDEAAILAFCRDHLASYKRPKTLSIVDELPRNTMGKLLKRELREPYWKGRERNV</sequence>
<dbReference type="InterPro" id="IPR020845">
    <property type="entry name" value="AMP-binding_CS"/>
</dbReference>
<dbReference type="GO" id="GO:0031956">
    <property type="term" value="F:medium-chain fatty acid-CoA ligase activity"/>
    <property type="evidence" value="ECO:0007669"/>
    <property type="project" value="TreeGrafter"/>
</dbReference>
<dbReference type="Pfam" id="PF13193">
    <property type="entry name" value="AMP-binding_C"/>
    <property type="match status" value="1"/>
</dbReference>
<name>A0A560LRR1_9BRAD</name>
<dbReference type="GO" id="GO:0006631">
    <property type="term" value="P:fatty acid metabolic process"/>
    <property type="evidence" value="ECO:0007669"/>
    <property type="project" value="TreeGrafter"/>
</dbReference>
<organism evidence="8 9">
    <name type="scientific">Bradyrhizobium macuxiense</name>
    <dbReference type="NCBI Taxonomy" id="1755647"/>
    <lineage>
        <taxon>Bacteria</taxon>
        <taxon>Pseudomonadati</taxon>
        <taxon>Pseudomonadota</taxon>
        <taxon>Alphaproteobacteria</taxon>
        <taxon>Hyphomicrobiales</taxon>
        <taxon>Nitrobacteraceae</taxon>
        <taxon>Bradyrhizobium</taxon>
    </lineage>
</organism>
<dbReference type="InterPro" id="IPR000873">
    <property type="entry name" value="AMP-dep_synth/lig_dom"/>
</dbReference>
<evidence type="ECO:0000313" key="8">
    <source>
        <dbReference type="EMBL" id="TWB98072.1"/>
    </source>
</evidence>
<evidence type="ECO:0000256" key="3">
    <source>
        <dbReference type="ARBA" id="ARBA00051915"/>
    </source>
</evidence>
<reference evidence="8 9" key="1">
    <citation type="submission" date="2019-06" db="EMBL/GenBank/DDBJ databases">
        <title>Genomic Encyclopedia of Type Strains, Phase IV (KMG-V): Genome sequencing to study the core and pangenomes of soil and plant-associated prokaryotes.</title>
        <authorList>
            <person name="Whitman W."/>
        </authorList>
    </citation>
    <scope>NUCLEOTIDE SEQUENCE [LARGE SCALE GENOMIC DNA]</scope>
    <source>
        <strain evidence="8 9">BR 10355</strain>
    </source>
</reference>
<protein>
    <recommendedName>
        <fullName evidence="5">3-methylmercaptopropionyl-CoA ligase</fullName>
        <ecNumber evidence="4">6.2.1.44</ecNumber>
    </recommendedName>
</protein>
<feature type="domain" description="AMP-dependent synthetase/ligase" evidence="6">
    <location>
        <begin position="9"/>
        <end position="372"/>
    </location>
</feature>
<dbReference type="PANTHER" id="PTHR43201:SF5">
    <property type="entry name" value="MEDIUM-CHAIN ACYL-COA LIGASE ACSF2, MITOCHONDRIAL"/>
    <property type="match status" value="1"/>
</dbReference>
<dbReference type="PROSITE" id="PS00455">
    <property type="entry name" value="AMP_BINDING"/>
    <property type="match status" value="1"/>
</dbReference>
<gene>
    <name evidence="8" type="ORF">FBZ93_10630</name>
</gene>